<reference evidence="2 3" key="1">
    <citation type="journal article" date="2024" name="Nat. Commun.">
        <title>Phylogenomics reveals the evolutionary origins of lichenization in chlorophyte algae.</title>
        <authorList>
            <person name="Puginier C."/>
            <person name="Libourel C."/>
            <person name="Otte J."/>
            <person name="Skaloud P."/>
            <person name="Haon M."/>
            <person name="Grisel S."/>
            <person name="Petersen M."/>
            <person name="Berrin J.G."/>
            <person name="Delaux P.M."/>
            <person name="Dal Grande F."/>
            <person name="Keller J."/>
        </authorList>
    </citation>
    <scope>NUCLEOTIDE SEQUENCE [LARGE SCALE GENOMIC DNA]</scope>
    <source>
        <strain evidence="2 3">SAG 2036</strain>
    </source>
</reference>
<evidence type="ECO:0000313" key="3">
    <source>
        <dbReference type="Proteomes" id="UP001465755"/>
    </source>
</evidence>
<dbReference type="EMBL" id="JALJOQ010000011">
    <property type="protein sequence ID" value="KAK9811141.1"/>
    <property type="molecule type" value="Genomic_DNA"/>
</dbReference>
<name>A0AAW1PRR9_9CHLO</name>
<keyword evidence="1" id="KW-1133">Transmembrane helix</keyword>
<feature type="transmembrane region" description="Helical" evidence="1">
    <location>
        <begin position="55"/>
        <end position="73"/>
    </location>
</feature>
<sequence>MADGSAGKVPAGATPRISRKQPRSLFARLKRRVYVLWFQWSIVNGAYICTWQESVLINLTVLFIVLLVLFAAWKQTAYLVGFLSHLAHRAADDHSLSFDSS</sequence>
<organism evidence="2 3">
    <name type="scientific">Symbiochloris irregularis</name>
    <dbReference type="NCBI Taxonomy" id="706552"/>
    <lineage>
        <taxon>Eukaryota</taxon>
        <taxon>Viridiplantae</taxon>
        <taxon>Chlorophyta</taxon>
        <taxon>core chlorophytes</taxon>
        <taxon>Trebouxiophyceae</taxon>
        <taxon>Trebouxiales</taxon>
        <taxon>Trebouxiaceae</taxon>
        <taxon>Symbiochloris</taxon>
    </lineage>
</organism>
<keyword evidence="3" id="KW-1185">Reference proteome</keyword>
<accession>A0AAW1PRR9</accession>
<evidence type="ECO:0000313" key="2">
    <source>
        <dbReference type="EMBL" id="KAK9811141.1"/>
    </source>
</evidence>
<comment type="caution">
    <text evidence="2">The sequence shown here is derived from an EMBL/GenBank/DDBJ whole genome shotgun (WGS) entry which is preliminary data.</text>
</comment>
<keyword evidence="1" id="KW-0472">Membrane</keyword>
<gene>
    <name evidence="2" type="ORF">WJX73_006284</name>
</gene>
<proteinExistence type="predicted"/>
<keyword evidence="1" id="KW-0812">Transmembrane</keyword>
<protein>
    <submittedName>
        <fullName evidence="2">Uncharacterized protein</fullName>
    </submittedName>
</protein>
<evidence type="ECO:0000256" key="1">
    <source>
        <dbReference type="SAM" id="Phobius"/>
    </source>
</evidence>
<dbReference type="AlphaFoldDB" id="A0AAW1PRR9"/>
<dbReference type="Proteomes" id="UP001465755">
    <property type="component" value="Unassembled WGS sequence"/>
</dbReference>